<dbReference type="InterPro" id="IPR056884">
    <property type="entry name" value="NPHP3-like_N"/>
</dbReference>
<keyword evidence="5" id="KW-1185">Reference proteome</keyword>
<comment type="caution">
    <text evidence="4">The sequence shown here is derived from an EMBL/GenBank/DDBJ whole genome shotgun (WGS) entry which is preliminary data.</text>
</comment>
<evidence type="ECO:0000256" key="1">
    <source>
        <dbReference type="ARBA" id="ARBA00022737"/>
    </source>
</evidence>
<dbReference type="AlphaFoldDB" id="A0AAD4Q2N0"/>
<proteinExistence type="predicted"/>
<reference evidence="4" key="1">
    <citation type="submission" date="2021-12" db="EMBL/GenBank/DDBJ databases">
        <title>Convergent genome expansion in fungi linked to evolution of root-endophyte symbiosis.</title>
        <authorList>
            <consortium name="DOE Joint Genome Institute"/>
            <person name="Ke Y.-H."/>
            <person name="Bonito G."/>
            <person name="Liao H.-L."/>
            <person name="Looney B."/>
            <person name="Rojas-Flechas A."/>
            <person name="Nash J."/>
            <person name="Hameed K."/>
            <person name="Schadt C."/>
            <person name="Martin F."/>
            <person name="Crous P.W."/>
            <person name="Miettinen O."/>
            <person name="Magnuson J.K."/>
            <person name="Labbe J."/>
            <person name="Jacobson D."/>
            <person name="Doktycz M.J."/>
            <person name="Veneault-Fourrey C."/>
            <person name="Kuo A."/>
            <person name="Mondo S."/>
            <person name="Calhoun S."/>
            <person name="Riley R."/>
            <person name="Ohm R."/>
            <person name="LaButti K."/>
            <person name="Andreopoulos B."/>
            <person name="Pangilinan J."/>
            <person name="Nolan M."/>
            <person name="Tritt A."/>
            <person name="Clum A."/>
            <person name="Lipzen A."/>
            <person name="Daum C."/>
            <person name="Barry K."/>
            <person name="Grigoriev I.V."/>
            <person name="Vilgalys R."/>
        </authorList>
    </citation>
    <scope>NUCLEOTIDE SEQUENCE</scope>
    <source>
        <strain evidence="4">PMI_201</strain>
    </source>
</reference>
<dbReference type="SUPFAM" id="SSF52540">
    <property type="entry name" value="P-loop containing nucleoside triphosphate hydrolases"/>
    <property type="match status" value="1"/>
</dbReference>
<dbReference type="EMBL" id="JAJTJA010000004">
    <property type="protein sequence ID" value="KAH8700508.1"/>
    <property type="molecule type" value="Genomic_DNA"/>
</dbReference>
<dbReference type="PANTHER" id="PTHR10039:SF5">
    <property type="entry name" value="NACHT DOMAIN-CONTAINING PROTEIN"/>
    <property type="match status" value="1"/>
</dbReference>
<feature type="domain" description="Nephrocystin 3-like N-terminal" evidence="2">
    <location>
        <begin position="263"/>
        <end position="437"/>
    </location>
</feature>
<dbReference type="PANTHER" id="PTHR10039">
    <property type="entry name" value="AMELOGENIN"/>
    <property type="match status" value="1"/>
</dbReference>
<protein>
    <recommendedName>
        <fullName evidence="6">NACHT domain-containing protein</fullName>
    </recommendedName>
</protein>
<dbReference type="Proteomes" id="UP001201262">
    <property type="component" value="Unassembled WGS sequence"/>
</dbReference>
<feature type="domain" description="DUF7791" evidence="3">
    <location>
        <begin position="556"/>
        <end position="701"/>
    </location>
</feature>
<dbReference type="Gene3D" id="3.40.50.300">
    <property type="entry name" value="P-loop containing nucleotide triphosphate hydrolases"/>
    <property type="match status" value="1"/>
</dbReference>
<evidence type="ECO:0000313" key="4">
    <source>
        <dbReference type="EMBL" id="KAH8700508.1"/>
    </source>
</evidence>
<dbReference type="InterPro" id="IPR027417">
    <property type="entry name" value="P-loop_NTPase"/>
</dbReference>
<evidence type="ECO:0008006" key="6">
    <source>
        <dbReference type="Google" id="ProtNLM"/>
    </source>
</evidence>
<dbReference type="Pfam" id="PF25053">
    <property type="entry name" value="DUF7791"/>
    <property type="match status" value="1"/>
</dbReference>
<sequence length="956" mass="110357">MERRLANSLQITAAIHTFCDFGVQLLGYISEVTENQSRVGARDDFVDTATRQLTRVEEQVRENSIQIDAVQIAAEERLLENLRSSCHMVAKTLFIRLRQLKNAQSQVQTQWIKEDAEILETRLISFREALQSIIPWLLGQCIDRDVETLDEELKSLIARLQKTTSDGNSQESLNTPALALLDGSLTHSIKRNGQPEKNEENLSSDGITPQSIFSDHEIVLQDFILESLSFSSMKDREEGVDAAHDKTFEWIFDPDPKINTEVDSLSNWLQTDSADGVFWITGKPGSGKSTLMRFIIDHPKTQEGLRIWAGDKTLITAGFYFWISGTLEQRSQTGLLRSLLFQLLSSRRHLIPLVFSELWERLKTTSTRDRVKAGVSWEISELANALKRFIYCIRPRERICIFIDGLDEFDGDHQQIVDFFRAVTSSHQHVKLCLSSRPLPAFWSSFAHAPKIQLHELTYTDMVHFVQDRFDAQGQMHALMLDSPEAASILVKDIVNKADGVFLWVSLVVRTLLHEHNYQKVADVYSLLQTLPTELDDLFQYILFNGKSQHDMHIVSRLFQLMRAREIACDIARHEGAASMTIWEFALADQINYQAALANKIQDADEEEVFRRCQTLSGQLENQCAGLIVMHDRSSAREGLNFADDESSAQKFAENKIAYVHRTVKDFFAQPEIWSKIVSRMIDDDFDPHARLLGSYISQLKRPLRPFRRHRQLDEWWPGIVLAMTHARCVDKENRTMQISLIRELDKTISAYWLPREASSYNDHWARNAFGTYEKRKRIIFHEPFLSLAGKFGLEDYVRTSLYEEDYQYQGGIPLLGHCVEFLVNRRKTVYPLSQPDLVATLLHYGEDPNQSYRDLDRSDRTPWLLSLDYLREGDRRGWMQYYDLDPEGLTRYAKVIELLIIHGADPNALLVETRFDPSNTALEVITMVYEKYASPEFERLRQMLLERGAQWRKET</sequence>
<name>A0AAD4Q2N0_9EURO</name>
<accession>A0AAD4Q2N0</accession>
<evidence type="ECO:0000259" key="2">
    <source>
        <dbReference type="Pfam" id="PF24883"/>
    </source>
</evidence>
<keyword evidence="1" id="KW-0677">Repeat</keyword>
<gene>
    <name evidence="4" type="ORF">BGW36DRAFT_425332</name>
</gene>
<evidence type="ECO:0000259" key="3">
    <source>
        <dbReference type="Pfam" id="PF25053"/>
    </source>
</evidence>
<evidence type="ECO:0000313" key="5">
    <source>
        <dbReference type="Proteomes" id="UP001201262"/>
    </source>
</evidence>
<dbReference type="InterPro" id="IPR056693">
    <property type="entry name" value="DUF7791"/>
</dbReference>
<organism evidence="4 5">
    <name type="scientific">Talaromyces proteolyticus</name>
    <dbReference type="NCBI Taxonomy" id="1131652"/>
    <lineage>
        <taxon>Eukaryota</taxon>
        <taxon>Fungi</taxon>
        <taxon>Dikarya</taxon>
        <taxon>Ascomycota</taxon>
        <taxon>Pezizomycotina</taxon>
        <taxon>Eurotiomycetes</taxon>
        <taxon>Eurotiomycetidae</taxon>
        <taxon>Eurotiales</taxon>
        <taxon>Trichocomaceae</taxon>
        <taxon>Talaromyces</taxon>
        <taxon>Talaromyces sect. Bacilispori</taxon>
    </lineage>
</organism>
<dbReference type="GeneID" id="70250391"/>
<dbReference type="RefSeq" id="XP_046074214.1">
    <property type="nucleotide sequence ID" value="XM_046220104.1"/>
</dbReference>
<dbReference type="Pfam" id="PF24883">
    <property type="entry name" value="NPHP3_N"/>
    <property type="match status" value="1"/>
</dbReference>